<name>A0A8X6NVK0_NEPPI</name>
<evidence type="ECO:0000256" key="1">
    <source>
        <dbReference type="SAM" id="MobiDB-lite"/>
    </source>
</evidence>
<proteinExistence type="predicted"/>
<protein>
    <submittedName>
        <fullName evidence="2">Uncharacterized protein</fullName>
    </submittedName>
</protein>
<evidence type="ECO:0000313" key="3">
    <source>
        <dbReference type="Proteomes" id="UP000887013"/>
    </source>
</evidence>
<gene>
    <name evidence="2" type="ORF">NPIL_431901</name>
</gene>
<dbReference type="AlphaFoldDB" id="A0A8X6NVK0"/>
<organism evidence="2 3">
    <name type="scientific">Nephila pilipes</name>
    <name type="common">Giant wood spider</name>
    <name type="synonym">Nephila maculata</name>
    <dbReference type="NCBI Taxonomy" id="299642"/>
    <lineage>
        <taxon>Eukaryota</taxon>
        <taxon>Metazoa</taxon>
        <taxon>Ecdysozoa</taxon>
        <taxon>Arthropoda</taxon>
        <taxon>Chelicerata</taxon>
        <taxon>Arachnida</taxon>
        <taxon>Araneae</taxon>
        <taxon>Araneomorphae</taxon>
        <taxon>Entelegynae</taxon>
        <taxon>Araneoidea</taxon>
        <taxon>Nephilidae</taxon>
        <taxon>Nephila</taxon>
    </lineage>
</organism>
<reference evidence="2" key="1">
    <citation type="submission" date="2020-08" db="EMBL/GenBank/DDBJ databases">
        <title>Multicomponent nature underlies the extraordinary mechanical properties of spider dragline silk.</title>
        <authorList>
            <person name="Kono N."/>
            <person name="Nakamura H."/>
            <person name="Mori M."/>
            <person name="Yoshida Y."/>
            <person name="Ohtoshi R."/>
            <person name="Malay A.D."/>
            <person name="Moran D.A.P."/>
            <person name="Tomita M."/>
            <person name="Numata K."/>
            <person name="Arakawa K."/>
        </authorList>
    </citation>
    <scope>NUCLEOTIDE SEQUENCE</scope>
</reference>
<comment type="caution">
    <text evidence="2">The sequence shown here is derived from an EMBL/GenBank/DDBJ whole genome shotgun (WGS) entry which is preliminary data.</text>
</comment>
<keyword evidence="3" id="KW-1185">Reference proteome</keyword>
<sequence>MSSWSFTRANESESLKLETRQHDDDDTELVGISFTITPLENFLAKHNITSETPLFSTMSLIERICEPYIGTPNHYHLLTVTLFINLLEKSRFKNSFSLT</sequence>
<accession>A0A8X6NVK0</accession>
<dbReference type="Proteomes" id="UP000887013">
    <property type="component" value="Unassembled WGS sequence"/>
</dbReference>
<evidence type="ECO:0000313" key="2">
    <source>
        <dbReference type="EMBL" id="GFT36706.1"/>
    </source>
</evidence>
<dbReference type="EMBL" id="BMAW01013982">
    <property type="protein sequence ID" value="GFT36706.1"/>
    <property type="molecule type" value="Genomic_DNA"/>
</dbReference>
<feature type="compositionally biased region" description="Basic and acidic residues" evidence="1">
    <location>
        <begin position="10"/>
        <end position="23"/>
    </location>
</feature>
<feature type="region of interest" description="Disordered" evidence="1">
    <location>
        <begin position="1"/>
        <end position="23"/>
    </location>
</feature>